<dbReference type="Gene3D" id="3.30.70.250">
    <property type="entry name" value="Malonyl-CoA ACP transacylase, ACP-binding"/>
    <property type="match status" value="1"/>
</dbReference>
<dbReference type="Gene3D" id="3.40.366.10">
    <property type="entry name" value="Malonyl-Coenzyme A Acyl Carrier Protein, domain 2"/>
    <property type="match status" value="1"/>
</dbReference>
<comment type="similarity">
    <text evidence="6">Belongs to the fabD family.</text>
</comment>
<dbReference type="SUPFAM" id="SSF52151">
    <property type="entry name" value="FabD/lysophospholipase-like"/>
    <property type="match status" value="1"/>
</dbReference>
<sequence length="311" mass="32515">MTSKRVFLFPGQGSQTVGMLGEWATHPVVKQTFDEASAVLGYDLADLIQNGPAEELNKTFVAQPALLATSVALYRAYIAEDGDVPDYMAGHSLGEYSALVCAEAIPFAQGIKLVEQRGKFMQAAVPEGTGGMAAIIGLPAEKVVECCAEAADGEVVSAVNFNSPIQTVIAGQAEAVVRASAVCKDAGAKRVVPLPVSVPSHCALMEPAAAQLQVALGDVDVNLPQVSVVNNADVAIRTEPDAIIGALVRQLFSPVRWSETVTWLADDGVTEAYEFGPGAVLTGLIKRAEKRIAIKTVNTAEAAVLLANGEE</sequence>
<proteinExistence type="inferred from homology"/>
<dbReference type="GO" id="GO:0006633">
    <property type="term" value="P:fatty acid biosynthetic process"/>
    <property type="evidence" value="ECO:0007669"/>
    <property type="project" value="TreeGrafter"/>
</dbReference>
<dbReference type="FunFam" id="3.30.70.250:FF:000001">
    <property type="entry name" value="Malonyl CoA-acyl carrier protein transacylase"/>
    <property type="match status" value="1"/>
</dbReference>
<dbReference type="Proteomes" id="UP001165393">
    <property type="component" value="Unassembled WGS sequence"/>
</dbReference>
<dbReference type="EC" id="2.3.1.39" evidence="1 6"/>
<evidence type="ECO:0000256" key="3">
    <source>
        <dbReference type="ARBA" id="ARBA00022679"/>
    </source>
</evidence>
<reference evidence="9 10" key="1">
    <citation type="journal article" date="2013" name="Antonie Van Leeuwenhoek">
        <title>Echinimonas agarilytica gen. nov., sp. nov., a new gammaproteobacterium isolated from the sea urchin Strongylocentrotus intermedius.</title>
        <authorList>
            <person name="Nedashkovskaya O.I."/>
            <person name="Stenkova A.M."/>
            <person name="Zhukova N.V."/>
            <person name="Van Trappen S."/>
            <person name="Lee J.S."/>
            <person name="Kim S.B."/>
        </authorList>
    </citation>
    <scope>NUCLEOTIDE SEQUENCE [LARGE SCALE GENOMIC DNA]</scope>
    <source>
        <strain evidence="9 10">KMM 6351</strain>
    </source>
</reference>
<gene>
    <name evidence="9" type="primary">fabD</name>
    <name evidence="9" type="ORF">NAF29_09280</name>
</gene>
<name>A0AA42B7E3_9GAMM</name>
<keyword evidence="4 6" id="KW-0012">Acyltransferase</keyword>
<dbReference type="InterPro" id="IPR050858">
    <property type="entry name" value="Mal-CoA-ACP_Trans/PKS_FabD"/>
</dbReference>
<protein>
    <recommendedName>
        <fullName evidence="2 6">Malonyl CoA-acyl carrier protein transacylase</fullName>
        <ecNumber evidence="1 6">2.3.1.39</ecNumber>
    </recommendedName>
</protein>
<evidence type="ECO:0000256" key="4">
    <source>
        <dbReference type="ARBA" id="ARBA00023315"/>
    </source>
</evidence>
<feature type="active site" evidence="7">
    <location>
        <position position="201"/>
    </location>
</feature>
<dbReference type="Pfam" id="PF00698">
    <property type="entry name" value="Acyl_transf_1"/>
    <property type="match status" value="1"/>
</dbReference>
<dbReference type="InterPro" id="IPR024925">
    <property type="entry name" value="Malonyl_CoA-ACP_transAc"/>
</dbReference>
<accession>A0AA42B7E3</accession>
<evidence type="ECO:0000256" key="1">
    <source>
        <dbReference type="ARBA" id="ARBA00013258"/>
    </source>
</evidence>
<comment type="catalytic activity">
    <reaction evidence="5 6">
        <text>holo-[ACP] + malonyl-CoA = malonyl-[ACP] + CoA</text>
        <dbReference type="Rhea" id="RHEA:41792"/>
        <dbReference type="Rhea" id="RHEA-COMP:9623"/>
        <dbReference type="Rhea" id="RHEA-COMP:9685"/>
        <dbReference type="ChEBI" id="CHEBI:57287"/>
        <dbReference type="ChEBI" id="CHEBI:57384"/>
        <dbReference type="ChEBI" id="CHEBI:64479"/>
        <dbReference type="ChEBI" id="CHEBI:78449"/>
        <dbReference type="EC" id="2.3.1.39"/>
    </reaction>
</comment>
<evidence type="ECO:0000256" key="5">
    <source>
        <dbReference type="ARBA" id="ARBA00048462"/>
    </source>
</evidence>
<dbReference type="EMBL" id="JAMQGP010000003">
    <property type="protein sequence ID" value="MCM2679855.1"/>
    <property type="molecule type" value="Genomic_DNA"/>
</dbReference>
<dbReference type="GO" id="GO:0004314">
    <property type="term" value="F:[acyl-carrier-protein] S-malonyltransferase activity"/>
    <property type="evidence" value="ECO:0007669"/>
    <property type="project" value="UniProtKB-EC"/>
</dbReference>
<organism evidence="9 10">
    <name type="scientific">Echinimonas agarilytica</name>
    <dbReference type="NCBI Taxonomy" id="1215918"/>
    <lineage>
        <taxon>Bacteria</taxon>
        <taxon>Pseudomonadati</taxon>
        <taxon>Pseudomonadota</taxon>
        <taxon>Gammaproteobacteria</taxon>
        <taxon>Alteromonadales</taxon>
        <taxon>Echinimonadaceae</taxon>
        <taxon>Echinimonas</taxon>
    </lineage>
</organism>
<dbReference type="RefSeq" id="WP_251261270.1">
    <property type="nucleotide sequence ID" value="NZ_JAMQGP010000003.1"/>
</dbReference>
<dbReference type="PANTHER" id="PTHR42681:SF1">
    <property type="entry name" value="MALONYL-COA-ACYL CARRIER PROTEIN TRANSACYLASE, MITOCHONDRIAL"/>
    <property type="match status" value="1"/>
</dbReference>
<evidence type="ECO:0000256" key="6">
    <source>
        <dbReference type="PIRNR" id="PIRNR000446"/>
    </source>
</evidence>
<dbReference type="NCBIfam" id="TIGR00128">
    <property type="entry name" value="fabD"/>
    <property type="match status" value="1"/>
</dbReference>
<keyword evidence="3 6" id="KW-0808">Transferase</keyword>
<evidence type="ECO:0000256" key="2">
    <source>
        <dbReference type="ARBA" id="ARBA00018953"/>
    </source>
</evidence>
<dbReference type="InterPro" id="IPR004410">
    <property type="entry name" value="Malonyl_CoA-ACP_transAc_FabD"/>
</dbReference>
<dbReference type="InterPro" id="IPR016035">
    <property type="entry name" value="Acyl_Trfase/lysoPLipase"/>
</dbReference>
<dbReference type="AlphaFoldDB" id="A0AA42B7E3"/>
<evidence type="ECO:0000259" key="8">
    <source>
        <dbReference type="SMART" id="SM00827"/>
    </source>
</evidence>
<dbReference type="SMART" id="SM00827">
    <property type="entry name" value="PKS_AT"/>
    <property type="match status" value="1"/>
</dbReference>
<evidence type="ECO:0000313" key="9">
    <source>
        <dbReference type="EMBL" id="MCM2679855.1"/>
    </source>
</evidence>
<feature type="active site" evidence="7">
    <location>
        <position position="92"/>
    </location>
</feature>
<dbReference type="InterPro" id="IPR001227">
    <property type="entry name" value="Ac_transferase_dom_sf"/>
</dbReference>
<dbReference type="SUPFAM" id="SSF55048">
    <property type="entry name" value="Probable ACP-binding domain of malonyl-CoA ACP transacylase"/>
    <property type="match status" value="1"/>
</dbReference>
<feature type="domain" description="Malonyl-CoA:ACP transacylase (MAT)" evidence="8">
    <location>
        <begin position="8"/>
        <end position="310"/>
    </location>
</feature>
<dbReference type="PIRSF" id="PIRSF000446">
    <property type="entry name" value="Mct"/>
    <property type="match status" value="1"/>
</dbReference>
<evidence type="ECO:0000313" key="10">
    <source>
        <dbReference type="Proteomes" id="UP001165393"/>
    </source>
</evidence>
<dbReference type="InterPro" id="IPR016036">
    <property type="entry name" value="Malonyl_transacylase_ACP-bd"/>
</dbReference>
<comment type="caution">
    <text evidence="9">The sequence shown here is derived from an EMBL/GenBank/DDBJ whole genome shotgun (WGS) entry which is preliminary data.</text>
</comment>
<evidence type="ECO:0000256" key="7">
    <source>
        <dbReference type="PIRSR" id="PIRSR000446-1"/>
    </source>
</evidence>
<dbReference type="PANTHER" id="PTHR42681">
    <property type="entry name" value="MALONYL-COA-ACYL CARRIER PROTEIN TRANSACYLASE, MITOCHONDRIAL"/>
    <property type="match status" value="1"/>
</dbReference>
<dbReference type="InterPro" id="IPR014043">
    <property type="entry name" value="Acyl_transferase_dom"/>
</dbReference>
<keyword evidence="10" id="KW-1185">Reference proteome</keyword>
<dbReference type="GO" id="GO:0005829">
    <property type="term" value="C:cytosol"/>
    <property type="evidence" value="ECO:0007669"/>
    <property type="project" value="TreeGrafter"/>
</dbReference>